<dbReference type="GO" id="GO:0010028">
    <property type="term" value="P:xanthophyll cycle"/>
    <property type="evidence" value="ECO:0007669"/>
    <property type="project" value="InterPro"/>
</dbReference>
<dbReference type="InterPro" id="IPR012674">
    <property type="entry name" value="Calycin"/>
</dbReference>
<evidence type="ECO:0000259" key="2">
    <source>
        <dbReference type="Pfam" id="PF07137"/>
    </source>
</evidence>
<dbReference type="PANTHER" id="PTHR33970:SF1">
    <property type="entry name" value="VIOLAXANTHIN DE-EPOXIDASE, CHLOROPLASTIC"/>
    <property type="match status" value="1"/>
</dbReference>
<keyword evidence="4" id="KW-1185">Reference proteome</keyword>
<evidence type="ECO:0000313" key="4">
    <source>
        <dbReference type="Proteomes" id="UP001314263"/>
    </source>
</evidence>
<feature type="domain" description="VDE lipocalin" evidence="2">
    <location>
        <begin position="106"/>
        <end position="342"/>
    </location>
</feature>
<feature type="region of interest" description="Disordered" evidence="1">
    <location>
        <begin position="364"/>
        <end position="413"/>
    </location>
</feature>
<protein>
    <recommendedName>
        <fullName evidence="2">VDE lipocalin domain-containing protein</fullName>
    </recommendedName>
</protein>
<proteinExistence type="predicted"/>
<evidence type="ECO:0000313" key="3">
    <source>
        <dbReference type="EMBL" id="CAK0780144.1"/>
    </source>
</evidence>
<dbReference type="EMBL" id="CAUYUE010000006">
    <property type="protein sequence ID" value="CAK0780144.1"/>
    <property type="molecule type" value="Genomic_DNA"/>
</dbReference>
<dbReference type="AlphaFoldDB" id="A0AAV1I623"/>
<dbReference type="Proteomes" id="UP001314263">
    <property type="component" value="Unassembled WGS sequence"/>
</dbReference>
<evidence type="ECO:0000256" key="1">
    <source>
        <dbReference type="SAM" id="MobiDB-lite"/>
    </source>
</evidence>
<dbReference type="InterPro" id="IPR044682">
    <property type="entry name" value="VDE"/>
</dbReference>
<reference evidence="3 4" key="1">
    <citation type="submission" date="2023-10" db="EMBL/GenBank/DDBJ databases">
        <authorList>
            <person name="Maclean D."/>
            <person name="Macfadyen A."/>
        </authorList>
    </citation>
    <scope>NUCLEOTIDE SEQUENCE [LARGE SCALE GENOMIC DNA]</scope>
</reference>
<dbReference type="PANTHER" id="PTHR33970">
    <property type="entry name" value="VIOLAXANTHIN DE-EPOXIDASE, CHLOROPLASTIC-RELATED"/>
    <property type="match status" value="1"/>
</dbReference>
<dbReference type="Gene3D" id="2.40.128.20">
    <property type="match status" value="1"/>
</dbReference>
<accession>A0AAV1I623</accession>
<dbReference type="SUPFAM" id="SSF50814">
    <property type="entry name" value="Lipocalins"/>
    <property type="match status" value="1"/>
</dbReference>
<gene>
    <name evidence="3" type="ORF">CVIRNUC_004948</name>
</gene>
<dbReference type="InterPro" id="IPR010788">
    <property type="entry name" value="VDE_dom"/>
</dbReference>
<dbReference type="Pfam" id="PF07137">
    <property type="entry name" value="VDE"/>
    <property type="match status" value="1"/>
</dbReference>
<name>A0AAV1I623_9CHLO</name>
<dbReference type="GO" id="GO:0046422">
    <property type="term" value="F:violaxanthin de-epoxidase activity"/>
    <property type="evidence" value="ECO:0007669"/>
    <property type="project" value="InterPro"/>
</dbReference>
<comment type="caution">
    <text evidence="3">The sequence shown here is derived from an EMBL/GenBank/DDBJ whole genome shotgun (WGS) entry which is preliminary data.</text>
</comment>
<sequence length="413" mass="46217">MKMYYVQDKANIGHVCGIQSLLPNSARSSKHRGRVAYIKEIPIVRYCRKKRQPIHAESLDVSEARHTIQSRLSNSLLSIRNAAFAATLGLTLVAGHAQAADFLKTGICLFGNCKVELAKCLADGQCRENLICLQNCNGREDESQCQIRCGDLYAGKVVEEFNKCAITKHNCVAARVDVNKYPEPPPEALVNSFDINQFTGQWNITAGQNDLFDAFDCQKHYFRVSEPGVLYADINWRVQKNNGDFLERSAVQTFKQNEERPGYLRNDGNDFLNYTDDWYILGWKPDAYAVIYYKGNNDAWKGYGGATVYTRAESLPEEYVPEITDALKKVGLEWMDFKLVNNACPPHPEEGLVSNIVGGLKDINPEVEKPQESPVQVGQGPKYSYMESTDKANQKLPTPEQGGQEGSLTNIAP</sequence>
<organism evidence="3 4">
    <name type="scientific">Coccomyxa viridis</name>
    <dbReference type="NCBI Taxonomy" id="1274662"/>
    <lineage>
        <taxon>Eukaryota</taxon>
        <taxon>Viridiplantae</taxon>
        <taxon>Chlorophyta</taxon>
        <taxon>core chlorophytes</taxon>
        <taxon>Trebouxiophyceae</taxon>
        <taxon>Trebouxiophyceae incertae sedis</taxon>
        <taxon>Coccomyxaceae</taxon>
        <taxon>Coccomyxa</taxon>
    </lineage>
</organism>